<evidence type="ECO:0000313" key="1">
    <source>
        <dbReference type="EMBL" id="RHE89279.1"/>
    </source>
</evidence>
<organism evidence="1 2">
    <name type="scientific">Roseburia inulinivorans</name>
    <dbReference type="NCBI Taxonomy" id="360807"/>
    <lineage>
        <taxon>Bacteria</taxon>
        <taxon>Bacillati</taxon>
        <taxon>Bacillota</taxon>
        <taxon>Clostridia</taxon>
        <taxon>Lachnospirales</taxon>
        <taxon>Lachnospiraceae</taxon>
        <taxon>Roseburia</taxon>
    </lineage>
</organism>
<accession>A0A3R6C6C8</accession>
<dbReference type="EMBL" id="QSKW01000072">
    <property type="protein sequence ID" value="RHE89279.1"/>
    <property type="molecule type" value="Genomic_DNA"/>
</dbReference>
<name>A0A3R6C6C8_9FIRM</name>
<dbReference type="Proteomes" id="UP000286271">
    <property type="component" value="Unassembled WGS sequence"/>
</dbReference>
<protein>
    <submittedName>
        <fullName evidence="1">Abortive phage infection protein</fullName>
    </submittedName>
</protein>
<reference evidence="1 2" key="1">
    <citation type="submission" date="2018-08" db="EMBL/GenBank/DDBJ databases">
        <title>A genome reference for cultivated species of the human gut microbiota.</title>
        <authorList>
            <person name="Zou Y."/>
            <person name="Xue W."/>
            <person name="Luo G."/>
        </authorList>
    </citation>
    <scope>NUCLEOTIDE SEQUENCE [LARGE SCALE GENOMIC DNA]</scope>
    <source>
        <strain evidence="1 2">AM27-11</strain>
    </source>
</reference>
<comment type="caution">
    <text evidence="1">The sequence shown here is derived from an EMBL/GenBank/DDBJ whole genome shotgun (WGS) entry which is preliminary data.</text>
</comment>
<sequence>ICDLLRSRKNIEMQVFQDALKQYAKRKDKNLRVLMKYAAMFHVEKILRPYLEVLL</sequence>
<gene>
    <name evidence="1" type="ORF">DW707_18460</name>
</gene>
<feature type="non-terminal residue" evidence="1">
    <location>
        <position position="1"/>
    </location>
</feature>
<proteinExistence type="predicted"/>
<dbReference type="AlphaFoldDB" id="A0A3R6C6C8"/>
<evidence type="ECO:0000313" key="2">
    <source>
        <dbReference type="Proteomes" id="UP000286271"/>
    </source>
</evidence>